<accession>A0A7Y6C2J8</accession>
<organism evidence="2 3">
    <name type="scientific">Paenibacillus xylanilyticus</name>
    <dbReference type="NCBI Taxonomy" id="248903"/>
    <lineage>
        <taxon>Bacteria</taxon>
        <taxon>Bacillati</taxon>
        <taxon>Bacillota</taxon>
        <taxon>Bacilli</taxon>
        <taxon>Bacillales</taxon>
        <taxon>Paenibacillaceae</taxon>
        <taxon>Paenibacillus</taxon>
    </lineage>
</organism>
<dbReference type="SUPFAM" id="SSF51126">
    <property type="entry name" value="Pectin lyase-like"/>
    <property type="match status" value="1"/>
</dbReference>
<proteinExistence type="predicted"/>
<reference evidence="2 3" key="1">
    <citation type="submission" date="2020-05" db="EMBL/GenBank/DDBJ databases">
        <title>Genome Sequencing of Type Strains.</title>
        <authorList>
            <person name="Lemaire J.F."/>
            <person name="Inderbitzin P."/>
            <person name="Gregorio O.A."/>
            <person name="Collins S.B."/>
            <person name="Wespe N."/>
            <person name="Knight-Connoni V."/>
        </authorList>
    </citation>
    <scope>NUCLEOTIDE SEQUENCE [LARGE SCALE GENOMIC DNA]</scope>
    <source>
        <strain evidence="2 3">LMG 21957</strain>
    </source>
</reference>
<dbReference type="InterPro" id="IPR012334">
    <property type="entry name" value="Pectin_lyas_fold"/>
</dbReference>
<dbReference type="AlphaFoldDB" id="A0A7Y6C2J8"/>
<evidence type="ECO:0000313" key="3">
    <source>
        <dbReference type="Proteomes" id="UP000526125"/>
    </source>
</evidence>
<dbReference type="RefSeq" id="WP_175398997.1">
    <property type="nucleotide sequence ID" value="NZ_JABMCB010000202.1"/>
</dbReference>
<dbReference type="Proteomes" id="UP000526125">
    <property type="component" value="Unassembled WGS sequence"/>
</dbReference>
<dbReference type="InterPro" id="IPR039448">
    <property type="entry name" value="Beta_helix"/>
</dbReference>
<feature type="domain" description="Right handed beta helix" evidence="1">
    <location>
        <begin position="121"/>
        <end position="315"/>
    </location>
</feature>
<name>A0A7Y6C2J8_9BACL</name>
<dbReference type="InterPro" id="IPR011050">
    <property type="entry name" value="Pectin_lyase_fold/virulence"/>
</dbReference>
<keyword evidence="3" id="KW-1185">Reference proteome</keyword>
<dbReference type="Gene3D" id="2.160.20.10">
    <property type="entry name" value="Single-stranded right-handed beta-helix, Pectin lyase-like"/>
    <property type="match status" value="1"/>
</dbReference>
<sequence>MTNNINFTSAYNLNLEAWGANEQFDPLKLNEMFSHVLGNIASVQSSVPGNIIDVRNFAPGDGSNQSAQIKAFFDSAQEGDILLFTPGHYKVVKSGWFYTFNGKSVTIRAHPGAILEVSDQGLRFENSNHIEVSGLTLRRTTQAGWAKGRTGIYVENSSNVILQNNDISKFTDGIGVNGSSSQENPSRNVIIRNNKLHHLGEEPIAVRTNLTFVMISQNDCYRYLGDGILIKATWNVFITNNYLHTPVLSTDSDYATFTAGQEGTNVPKVGGGITCNNEGGETGARSMHIHDNSVIGTAFGVGLIGFQGAFVTSNFFKNIRNSSVISVSFLPSQFNPNDVSNHIFVIQGNYIDTISRSSSPTSAIEARTNNGVEGMDIGVISDNIIIPNGNHWGIIADGNIIIKGNYIAKAGIAMDLSNGVIAANNIIQPGFVTANPDRMVSLNHNVTFTDNSISGKGTSLKIRGSNNVVTGNRMKYDGNWWAVHFDNANHVVENNIIKDNVLLVSANATGRYLYGSSPFSNGKNVVIDIVKDHNGFVYQLVNDLVLSGPNSTRWRVSVDEHGNIKGTKI</sequence>
<dbReference type="Pfam" id="PF13229">
    <property type="entry name" value="Beta_helix"/>
    <property type="match status" value="1"/>
</dbReference>
<gene>
    <name evidence="2" type="ORF">HP552_29995</name>
</gene>
<dbReference type="SMART" id="SM00710">
    <property type="entry name" value="PbH1"/>
    <property type="match status" value="8"/>
</dbReference>
<dbReference type="EMBL" id="JABMCB010000202">
    <property type="protein sequence ID" value="NUU79437.1"/>
    <property type="molecule type" value="Genomic_DNA"/>
</dbReference>
<dbReference type="InterPro" id="IPR006626">
    <property type="entry name" value="PbH1"/>
</dbReference>
<comment type="caution">
    <text evidence="2">The sequence shown here is derived from an EMBL/GenBank/DDBJ whole genome shotgun (WGS) entry which is preliminary data.</text>
</comment>
<evidence type="ECO:0000313" key="2">
    <source>
        <dbReference type="EMBL" id="NUU79437.1"/>
    </source>
</evidence>
<protein>
    <recommendedName>
        <fullName evidence="1">Right handed beta helix domain-containing protein</fullName>
    </recommendedName>
</protein>
<evidence type="ECO:0000259" key="1">
    <source>
        <dbReference type="Pfam" id="PF13229"/>
    </source>
</evidence>